<keyword evidence="1" id="KW-1133">Transmembrane helix</keyword>
<feature type="transmembrane region" description="Helical" evidence="1">
    <location>
        <begin position="12"/>
        <end position="30"/>
    </location>
</feature>
<gene>
    <name evidence="2" type="ORF">HMPREF9225_0243</name>
</gene>
<keyword evidence="1" id="KW-0472">Membrane</keyword>
<evidence type="ECO:0000313" key="3">
    <source>
        <dbReference type="Proteomes" id="UP000003280"/>
    </source>
</evidence>
<accession>E0NJA4</accession>
<keyword evidence="3" id="KW-1185">Reference proteome</keyword>
<proteinExistence type="predicted"/>
<dbReference type="AlphaFoldDB" id="E0NJA4"/>
<dbReference type="HOGENOM" id="CLU_182913_0_0_9"/>
<name>E0NJA4_9FIRM</name>
<protein>
    <recommendedName>
        <fullName evidence="4">DUF1648 domain-containing protein</fullName>
    </recommendedName>
</protein>
<dbReference type="eggNOG" id="ENOG5032WSB">
    <property type="taxonomic scope" value="Bacteria"/>
</dbReference>
<feature type="transmembrane region" description="Helical" evidence="1">
    <location>
        <begin position="78"/>
        <end position="95"/>
    </location>
</feature>
<dbReference type="Proteomes" id="UP000003280">
    <property type="component" value="Unassembled WGS sequence"/>
</dbReference>
<evidence type="ECO:0000256" key="1">
    <source>
        <dbReference type="SAM" id="Phobius"/>
    </source>
</evidence>
<dbReference type="STRING" id="862517.HMPREF9225_0243"/>
<reference evidence="2 3" key="1">
    <citation type="submission" date="2010-07" db="EMBL/GenBank/DDBJ databases">
        <authorList>
            <person name="Muzny D."/>
            <person name="Qin X."/>
            <person name="Deng J."/>
            <person name="Jiang H."/>
            <person name="Liu Y."/>
            <person name="Qu J."/>
            <person name="Song X.-Z."/>
            <person name="Zhang L."/>
            <person name="Thornton R."/>
            <person name="Coyle M."/>
            <person name="Francisco L."/>
            <person name="Jackson L."/>
            <person name="Javaid M."/>
            <person name="Korchina V."/>
            <person name="Kovar C."/>
            <person name="Mata R."/>
            <person name="Mathew T."/>
            <person name="Ngo R."/>
            <person name="Nguyen L."/>
            <person name="Nguyen N."/>
            <person name="Okwuonu G."/>
            <person name="Ongeri F."/>
            <person name="Pham C."/>
            <person name="Simmons D."/>
            <person name="Wilczek-Boney K."/>
            <person name="Hale W."/>
            <person name="Jakkamsetti A."/>
            <person name="Pham P."/>
            <person name="Ruth R."/>
            <person name="San Lucas F."/>
            <person name="Warren J."/>
            <person name="Zhang J."/>
            <person name="Zhao Z."/>
            <person name="Zhou C."/>
            <person name="Zhu D."/>
            <person name="Lee S."/>
            <person name="Bess C."/>
            <person name="Blankenburg K."/>
            <person name="Forbes L."/>
            <person name="Fu Q."/>
            <person name="Gubbala S."/>
            <person name="Hirani K."/>
            <person name="Jayaseelan J.C."/>
            <person name="Lara F."/>
            <person name="Munidasa M."/>
            <person name="Palculict T."/>
            <person name="Patil S."/>
            <person name="Pu L.-L."/>
            <person name="Saada N."/>
            <person name="Tang L."/>
            <person name="Weissenberger G."/>
            <person name="Zhu Y."/>
            <person name="Hemphill L."/>
            <person name="Shang Y."/>
            <person name="Youmans B."/>
            <person name="Ayvaz T."/>
            <person name="Ross M."/>
            <person name="Santibanez J."/>
            <person name="Aqrawi P."/>
            <person name="Gross S."/>
            <person name="Joshi V."/>
            <person name="Fowler G."/>
            <person name="Nazareth L."/>
            <person name="Reid J."/>
            <person name="Worley K."/>
            <person name="Petrosino J."/>
            <person name="Highlander S."/>
            <person name="Gibbs R."/>
        </authorList>
    </citation>
    <scope>NUCLEOTIDE SEQUENCE [LARGE SCALE GENOMIC DNA]</scope>
    <source>
        <strain evidence="2 3">ATCC BAA-1640</strain>
    </source>
</reference>
<feature type="transmembrane region" description="Helical" evidence="1">
    <location>
        <begin position="50"/>
        <end position="71"/>
    </location>
</feature>
<sequence>MEELKMNKKIILIVLVIVSLGLSIYGYMVLPETVTVQIDMSGNPSNFYPKALAIASQLLLSIGGGIGYYFSKEKEKKFLVLSIGGIIISVITLVYNV</sequence>
<organism evidence="2 3">
    <name type="scientific">Peptoniphilus duerdenii ATCC BAA-1640</name>
    <dbReference type="NCBI Taxonomy" id="862517"/>
    <lineage>
        <taxon>Bacteria</taxon>
        <taxon>Bacillati</taxon>
        <taxon>Bacillota</taxon>
        <taxon>Tissierellia</taxon>
        <taxon>Tissierellales</taxon>
        <taxon>Peptoniphilaceae</taxon>
        <taxon>Peptoniphilus</taxon>
    </lineage>
</organism>
<comment type="caution">
    <text evidence="2">The sequence shown here is derived from an EMBL/GenBank/DDBJ whole genome shotgun (WGS) entry which is preliminary data.</text>
</comment>
<evidence type="ECO:0000313" key="2">
    <source>
        <dbReference type="EMBL" id="EFM26223.1"/>
    </source>
</evidence>
<evidence type="ECO:0008006" key="4">
    <source>
        <dbReference type="Google" id="ProtNLM"/>
    </source>
</evidence>
<dbReference type="EMBL" id="AEEH01000014">
    <property type="protein sequence ID" value="EFM26223.1"/>
    <property type="molecule type" value="Genomic_DNA"/>
</dbReference>
<keyword evidence="1" id="KW-0812">Transmembrane</keyword>